<reference evidence="3" key="1">
    <citation type="submission" date="2023-06" db="EMBL/GenBank/DDBJ databases">
        <title>Egi l300058.</title>
        <authorList>
            <person name="Gao L."/>
            <person name="Fang B.-Z."/>
            <person name="Li W.-J."/>
        </authorList>
    </citation>
    <scope>NUCLEOTIDE SEQUENCE</scope>
    <source>
        <strain evidence="3">EGI L300058</strain>
    </source>
</reference>
<comment type="similarity">
    <text evidence="1">Belongs to the cycloisomerase 2 family.</text>
</comment>
<evidence type="ECO:0000256" key="1">
    <source>
        <dbReference type="ARBA" id="ARBA00005564"/>
    </source>
</evidence>
<accession>A0ABT8GFE1</accession>
<name>A0ABT8GFE1_9MICO</name>
<evidence type="ECO:0000256" key="2">
    <source>
        <dbReference type="SAM" id="MobiDB-lite"/>
    </source>
</evidence>
<organism evidence="3 4">
    <name type="scientific">Demequina muriae</name>
    <dbReference type="NCBI Taxonomy" id="3051664"/>
    <lineage>
        <taxon>Bacteria</taxon>
        <taxon>Bacillati</taxon>
        <taxon>Actinomycetota</taxon>
        <taxon>Actinomycetes</taxon>
        <taxon>Micrococcales</taxon>
        <taxon>Demequinaceae</taxon>
        <taxon>Demequina</taxon>
    </lineage>
</organism>
<dbReference type="InterPro" id="IPR019405">
    <property type="entry name" value="Lactonase_7-beta_prop"/>
</dbReference>
<dbReference type="EMBL" id="JAUHQA010000001">
    <property type="protein sequence ID" value="MDN4480145.1"/>
    <property type="molecule type" value="Genomic_DNA"/>
</dbReference>
<evidence type="ECO:0000313" key="3">
    <source>
        <dbReference type="EMBL" id="MDN4480145.1"/>
    </source>
</evidence>
<dbReference type="PANTHER" id="PTHR30344">
    <property type="entry name" value="6-PHOSPHOGLUCONOLACTONASE-RELATED"/>
    <property type="match status" value="1"/>
</dbReference>
<feature type="compositionally biased region" description="Basic and acidic residues" evidence="2">
    <location>
        <begin position="145"/>
        <end position="156"/>
    </location>
</feature>
<dbReference type="InterPro" id="IPR050282">
    <property type="entry name" value="Cycloisomerase_2"/>
</dbReference>
<evidence type="ECO:0000313" key="4">
    <source>
        <dbReference type="Proteomes" id="UP001172708"/>
    </source>
</evidence>
<gene>
    <name evidence="3" type="ORF">QQX02_04315</name>
</gene>
<dbReference type="Pfam" id="PF10282">
    <property type="entry name" value="Lactonase"/>
    <property type="match status" value="1"/>
</dbReference>
<keyword evidence="4" id="KW-1185">Reference proteome</keyword>
<dbReference type="Proteomes" id="UP001172708">
    <property type="component" value="Unassembled WGS sequence"/>
</dbReference>
<dbReference type="SUPFAM" id="SSF51004">
    <property type="entry name" value="C-terminal (heme d1) domain of cytochrome cd1-nitrite reductase"/>
    <property type="match status" value="1"/>
</dbReference>
<dbReference type="InterPro" id="IPR015943">
    <property type="entry name" value="WD40/YVTN_repeat-like_dom_sf"/>
</dbReference>
<comment type="caution">
    <text evidence="3">The sequence shown here is derived from an EMBL/GenBank/DDBJ whole genome shotgun (WGS) entry which is preliminary data.</text>
</comment>
<feature type="region of interest" description="Disordered" evidence="2">
    <location>
        <begin position="143"/>
        <end position="164"/>
    </location>
</feature>
<dbReference type="Gene3D" id="2.130.10.10">
    <property type="entry name" value="YVTN repeat-like/Quinoprotein amine dehydrogenase"/>
    <property type="match status" value="1"/>
</dbReference>
<dbReference type="RefSeq" id="WP_301141461.1">
    <property type="nucleotide sequence ID" value="NZ_JAUHQA010000001.1"/>
</dbReference>
<protein>
    <submittedName>
        <fullName evidence="3">Beta-propeller fold lactonase family protein</fullName>
    </submittedName>
</protein>
<proteinExistence type="inferred from homology"/>
<dbReference type="PANTHER" id="PTHR30344:SF1">
    <property type="entry name" value="6-PHOSPHOGLUCONOLACTONASE"/>
    <property type="match status" value="1"/>
</dbReference>
<sequence>MTDAIPQVSEHGAVWWGTYPEAGLGTPSGLGEGLWRQTAADAHLALELPTPSFVVAHPDRALLYAISETDDTEVHAIDVSDPEQPRVVSTVLTGGASGCHLLLSGDARTLYVSHYMSGDLAVVQLDEQGMPLADVPAQVFGHEGSGPREDRQEASHAHSAGFGPGGHHVLVADLGTDELRRYAIQQDGLLEDHGIAATLPPGAGPRHFAVRGEWIYVLSELDHRLRALRWDAASGTAAVVFDIASTTAPQRTGDEINDSHVLLATDDVLLLGVRGCDVISVVDLSPEGEPRYRGCFDAGHWPRHFAVVGDRLHVGAERGHEVRTFALADVLALPPEPEVGHIATLPFSTAPLPSPACVVAHPA</sequence>
<dbReference type="InterPro" id="IPR011048">
    <property type="entry name" value="Haem_d1_sf"/>
</dbReference>